<organism evidence="2 3">
    <name type="scientific">Mycolicibacterium mucogenicum</name>
    <name type="common">Mycobacterium mucogenicum</name>
    <dbReference type="NCBI Taxonomy" id="56689"/>
    <lineage>
        <taxon>Bacteria</taxon>
        <taxon>Bacillati</taxon>
        <taxon>Actinomycetota</taxon>
        <taxon>Actinomycetes</taxon>
        <taxon>Mycobacteriales</taxon>
        <taxon>Mycobacteriaceae</taxon>
        <taxon>Mycolicibacterium</taxon>
    </lineage>
</organism>
<dbReference type="Proteomes" id="UP000093898">
    <property type="component" value="Unassembled WGS sequence"/>
</dbReference>
<dbReference type="InterPro" id="IPR041657">
    <property type="entry name" value="HTH_17"/>
</dbReference>
<dbReference type="OrthoDB" id="9992173at2"/>
<comment type="caution">
    <text evidence="2">The sequence shown here is derived from an EMBL/GenBank/DDBJ whole genome shotgun (WGS) entry which is preliminary data.</text>
</comment>
<dbReference type="AlphaFoldDB" id="A0A1A3HEZ9"/>
<reference evidence="2 3" key="1">
    <citation type="submission" date="2016-06" db="EMBL/GenBank/DDBJ databases">
        <authorList>
            <person name="Kjaerup R.B."/>
            <person name="Dalgaard T.S."/>
            <person name="Juul-Madsen H.R."/>
        </authorList>
    </citation>
    <scope>NUCLEOTIDE SEQUENCE [LARGE SCALE GENOMIC DNA]</scope>
    <source>
        <strain evidence="2 3">1127319.6</strain>
    </source>
</reference>
<proteinExistence type="predicted"/>
<dbReference type="RefSeq" id="WP_064978777.1">
    <property type="nucleotide sequence ID" value="NZ_LZLC01000025.1"/>
</dbReference>
<feature type="domain" description="Helix-turn-helix" evidence="1">
    <location>
        <begin position="15"/>
        <end position="64"/>
    </location>
</feature>
<evidence type="ECO:0000313" key="3">
    <source>
        <dbReference type="Proteomes" id="UP000093898"/>
    </source>
</evidence>
<name>A0A1A3HEZ9_MYCMU</name>
<dbReference type="Pfam" id="PF12728">
    <property type="entry name" value="HTH_17"/>
    <property type="match status" value="1"/>
</dbReference>
<sequence>MSSTAALNPPSARPLTTEDVAALLGYRQAATVLRLVREEGLPATRFNRRYFFNENDVRAWMAERGLIAHTAPAPRGVTTSLPVAPDATSTVDPTWVAAQVAKFSADDLRRAGELLLALSRANLQAGAA</sequence>
<evidence type="ECO:0000259" key="1">
    <source>
        <dbReference type="Pfam" id="PF12728"/>
    </source>
</evidence>
<dbReference type="InterPro" id="IPR010093">
    <property type="entry name" value="SinI_DNA-bd"/>
</dbReference>
<dbReference type="EMBL" id="LZLC01000025">
    <property type="protein sequence ID" value="OBJ46171.1"/>
    <property type="molecule type" value="Genomic_DNA"/>
</dbReference>
<dbReference type="GO" id="GO:0003677">
    <property type="term" value="F:DNA binding"/>
    <property type="evidence" value="ECO:0007669"/>
    <property type="project" value="InterPro"/>
</dbReference>
<protein>
    <recommendedName>
        <fullName evidence="1">Helix-turn-helix domain-containing protein</fullName>
    </recommendedName>
</protein>
<accession>A0A1A3HEZ9</accession>
<evidence type="ECO:0000313" key="2">
    <source>
        <dbReference type="EMBL" id="OBJ46171.1"/>
    </source>
</evidence>
<dbReference type="NCBIfam" id="TIGR01764">
    <property type="entry name" value="excise"/>
    <property type="match status" value="1"/>
</dbReference>
<gene>
    <name evidence="2" type="ORF">A5630_11940</name>
</gene>